<keyword evidence="4" id="KW-1185">Reference proteome</keyword>
<dbReference type="Pfam" id="PF09977">
    <property type="entry name" value="Tad_C"/>
    <property type="match status" value="1"/>
</dbReference>
<proteinExistence type="predicted"/>
<reference evidence="3" key="2">
    <citation type="submission" date="2020-09" db="EMBL/GenBank/DDBJ databases">
        <authorList>
            <person name="Sun Q."/>
            <person name="Ohkuma M."/>
        </authorList>
    </citation>
    <scope>NUCLEOTIDE SEQUENCE</scope>
    <source>
        <strain evidence="3">JCM 13306</strain>
    </source>
</reference>
<evidence type="ECO:0000313" key="4">
    <source>
        <dbReference type="Proteomes" id="UP000623958"/>
    </source>
</evidence>
<evidence type="ECO:0000313" key="3">
    <source>
        <dbReference type="EMBL" id="GHH59852.1"/>
    </source>
</evidence>
<dbReference type="InterPro" id="IPR018705">
    <property type="entry name" value="DUF2134_membrane"/>
</dbReference>
<keyword evidence="1" id="KW-1133">Transmembrane helix</keyword>
<dbReference type="AlphaFoldDB" id="A0A919FBB1"/>
<sequence>MSTSIRPSSSTSPSGPRAIEGQRGAAAVTILLLMLSLVAMLGLVEVGYLYWTKRDLQKVADLAALAGAGRLDQCNASNSDNAAARGNAVNDNSFAGTLAIQCGYWNPSNPGDDHFVSATSATPVNAVKVVAQRSPVPFFHQIESLPTISASAVAWRSSPQVAFTVGSQLLNVNGQAPLQQVLKLVGVDIDNTAVLGYQGLANLQITPRGLLEALGIGVGTDLTVGGYNALLRGTSISVGKLLEIMAQLASQQGLLGVDLSLLQQKLASAELDKVEIKLGSSESTPGLFASIIGPITDPAAGLDIQLNALDLIGGAVSIAGSGHAVAIGDLQVLGSGVTVKSSIVEPPSIGVGPVGTTAYNAQVRLFVDIDTNNLTALLSSVFKLLGTRLKLPIYIDVIDGYATASAIDCTSTPKNATFDVVSAIANVCVGKATVDWTSTRDMCATGLQNEQLLTLFSLPLLNSQIKLPALADRQSLTVDEGETGSTEPNRLLIGDTVANLVNALLNLLGDLLSPSSSDSSTASTIATQYLEATKDPSGRYNAANVIPALRNGINDLGALGTWETDIPTCNLLICWKAKGDVWQGFLNSTQIGGSLLGSVLDLLGLTACDGLLTQLLAYNNCVRNNLANYLQTKPDGLDNLGSYNPSSGAGSCGGVVCLLLRPVVDSVLRPLLNALGGLLSNVLASVLGLELGRTDVHVQSIQCHSAQLVH</sequence>
<name>A0A919FBB1_9XANT</name>
<feature type="domain" description="DUF2134" evidence="2">
    <location>
        <begin position="66"/>
        <end position="154"/>
    </location>
</feature>
<reference evidence="3" key="1">
    <citation type="journal article" date="2014" name="Int. J. Syst. Evol. Microbiol.">
        <title>Complete genome sequence of Corynebacterium casei LMG S-19264T (=DSM 44701T), isolated from a smear-ripened cheese.</title>
        <authorList>
            <consortium name="US DOE Joint Genome Institute (JGI-PGF)"/>
            <person name="Walter F."/>
            <person name="Albersmeier A."/>
            <person name="Kalinowski J."/>
            <person name="Ruckert C."/>
        </authorList>
    </citation>
    <scope>NUCLEOTIDE SEQUENCE</scope>
    <source>
        <strain evidence="3">JCM 13306</strain>
    </source>
</reference>
<feature type="transmembrane region" description="Helical" evidence="1">
    <location>
        <begin position="25"/>
        <end position="51"/>
    </location>
</feature>
<dbReference type="EMBL" id="BNBA01000040">
    <property type="protein sequence ID" value="GHH59852.1"/>
    <property type="molecule type" value="Genomic_DNA"/>
</dbReference>
<keyword evidence="1" id="KW-0472">Membrane</keyword>
<accession>A0A919FBB1</accession>
<evidence type="ECO:0000256" key="1">
    <source>
        <dbReference type="SAM" id="Phobius"/>
    </source>
</evidence>
<evidence type="ECO:0000259" key="2">
    <source>
        <dbReference type="Pfam" id="PF09977"/>
    </source>
</evidence>
<organism evidence="3 4">
    <name type="scientific">Xanthomonas boreopolis</name>
    <dbReference type="NCBI Taxonomy" id="86183"/>
    <lineage>
        <taxon>Bacteria</taxon>
        <taxon>Pseudomonadati</taxon>
        <taxon>Pseudomonadota</taxon>
        <taxon>Gammaproteobacteria</taxon>
        <taxon>Lysobacterales</taxon>
        <taxon>Lysobacteraceae</taxon>
        <taxon>Xanthomonas</taxon>
    </lineage>
</organism>
<gene>
    <name evidence="3" type="ORF">GCM10009090_34470</name>
</gene>
<keyword evidence="1" id="KW-0812">Transmembrane</keyword>
<protein>
    <recommendedName>
        <fullName evidence="2">DUF2134 domain-containing protein</fullName>
    </recommendedName>
</protein>
<comment type="caution">
    <text evidence="3">The sequence shown here is derived from an EMBL/GenBank/DDBJ whole genome shotgun (WGS) entry which is preliminary data.</text>
</comment>
<dbReference type="Proteomes" id="UP000623958">
    <property type="component" value="Unassembled WGS sequence"/>
</dbReference>
<dbReference type="RefSeq" id="WP_434029966.1">
    <property type="nucleotide sequence ID" value="NZ_BNBA01000040.1"/>
</dbReference>